<protein>
    <submittedName>
        <fullName evidence="3">Uncharacterized protein</fullName>
    </submittedName>
</protein>
<dbReference type="AlphaFoldDB" id="A0A976IIX2"/>
<evidence type="ECO:0000256" key="1">
    <source>
        <dbReference type="SAM" id="MobiDB-lite"/>
    </source>
</evidence>
<comment type="caution">
    <text evidence="3">The sequence shown here is derived from an EMBL/GenBank/DDBJ whole genome shotgun (WGS) entry which is preliminary data.</text>
</comment>
<evidence type="ECO:0000313" key="3">
    <source>
        <dbReference type="EMBL" id="TDH72636.1"/>
    </source>
</evidence>
<name>A0A976IIX2_BRELC</name>
<keyword evidence="4" id="KW-1185">Reference proteome</keyword>
<feature type="region of interest" description="Disordered" evidence="1">
    <location>
        <begin position="357"/>
        <end position="387"/>
    </location>
</feature>
<organism evidence="3 4">
    <name type="scientific">Bremia lactucae</name>
    <name type="common">Lettuce downy mildew</name>
    <dbReference type="NCBI Taxonomy" id="4779"/>
    <lineage>
        <taxon>Eukaryota</taxon>
        <taxon>Sar</taxon>
        <taxon>Stramenopiles</taxon>
        <taxon>Oomycota</taxon>
        <taxon>Peronosporomycetes</taxon>
        <taxon>Peronosporales</taxon>
        <taxon>Peronosporaceae</taxon>
        <taxon>Bremia</taxon>
    </lineage>
</organism>
<dbReference type="KEGG" id="blac:94346289"/>
<feature type="compositionally biased region" description="Basic and acidic residues" evidence="1">
    <location>
        <begin position="362"/>
        <end position="387"/>
    </location>
</feature>
<feature type="transmembrane region" description="Helical" evidence="2">
    <location>
        <begin position="299"/>
        <end position="324"/>
    </location>
</feature>
<evidence type="ECO:0000313" key="4">
    <source>
        <dbReference type="Proteomes" id="UP000294530"/>
    </source>
</evidence>
<dbReference type="Proteomes" id="UP000294530">
    <property type="component" value="Unassembled WGS sequence"/>
</dbReference>
<keyword evidence="2" id="KW-1133">Transmembrane helix</keyword>
<dbReference type="RefSeq" id="XP_067822135.1">
    <property type="nucleotide sequence ID" value="XM_067960618.1"/>
</dbReference>
<dbReference type="EMBL" id="SHOA02000012">
    <property type="protein sequence ID" value="TDH72636.1"/>
    <property type="molecule type" value="Genomic_DNA"/>
</dbReference>
<keyword evidence="2" id="KW-0812">Transmembrane</keyword>
<gene>
    <name evidence="3" type="ORF">CCR75_002521</name>
</gene>
<dbReference type="GeneID" id="94346289"/>
<evidence type="ECO:0000256" key="2">
    <source>
        <dbReference type="SAM" id="Phobius"/>
    </source>
</evidence>
<dbReference type="OrthoDB" id="67549at2759"/>
<accession>A0A976IIX2</accession>
<proteinExistence type="predicted"/>
<reference evidence="3 4" key="1">
    <citation type="journal article" date="2021" name="Genome Biol.">
        <title>AFLAP: assembly-free linkage analysis pipeline using k-mers from genome sequencing data.</title>
        <authorList>
            <person name="Fletcher K."/>
            <person name="Zhang L."/>
            <person name="Gil J."/>
            <person name="Han R."/>
            <person name="Cavanaugh K."/>
            <person name="Michelmore R."/>
        </authorList>
    </citation>
    <scope>NUCLEOTIDE SEQUENCE [LARGE SCALE GENOMIC DNA]</scope>
    <source>
        <strain evidence="3 4">SF5</strain>
    </source>
</reference>
<sequence length="387" mass="41892">MSKQCLSTVHVKTSFVFRVPAATKPSCRYKNFADKTDGHVLTLLPWFRAKSGWHLPTSAIVSRNMSTFDSVLLILSLVWWSLLTPSMAQSATPECCNTCIGKTSSAPYSYDPVIFAQCTSVTGGVCCFECGNMGDPTFGDTIAYDDDGVTAIVKAGTFISFTWPGVANVTYISLKTGQKKTITPSESDEAADVKSDTFLICARSAGIIYFRGWGKDACREASIEHAVTVEAGDSSANTCNANDVVVPTPSPENSSSVPKDGTVDTCNPQRASVQVVDGTRTCLCVSDWTNPPVCDQWPVWKWLVTIGGGVAALFSIIISVRAFLAGRKKKEEAAYQENMAPIGTKSDVETLQVTPDSVYMEPSRKYNPETDRTHGGAKKTDDREFTL</sequence>
<keyword evidence="2" id="KW-0472">Membrane</keyword>